<evidence type="ECO:0000313" key="3">
    <source>
        <dbReference type="EMBL" id="KGM87345.1"/>
    </source>
</evidence>
<dbReference type="GO" id="GO:0009253">
    <property type="term" value="P:peptidoglycan catabolic process"/>
    <property type="evidence" value="ECO:0007669"/>
    <property type="project" value="TreeGrafter"/>
</dbReference>
<dbReference type="SUPFAM" id="SSF47090">
    <property type="entry name" value="PGBD-like"/>
    <property type="match status" value="1"/>
</dbReference>
<dbReference type="NCBIfam" id="TIGR02283">
    <property type="entry name" value="MltB_2"/>
    <property type="match status" value="1"/>
</dbReference>
<dbReference type="eggNOG" id="COG3409">
    <property type="taxonomic scope" value="Bacteria"/>
</dbReference>
<evidence type="ECO:0000259" key="1">
    <source>
        <dbReference type="Pfam" id="PF01471"/>
    </source>
</evidence>
<dbReference type="FunFam" id="1.10.8.350:FF:000001">
    <property type="entry name" value="Lytic murein transglycosylase B"/>
    <property type="match status" value="1"/>
</dbReference>
<dbReference type="RefSeq" id="WP_037274310.1">
    <property type="nucleotide sequence ID" value="NZ_KN293981.1"/>
</dbReference>
<feature type="domain" description="Transglycosylase SLT" evidence="2">
    <location>
        <begin position="76"/>
        <end position="365"/>
    </location>
</feature>
<dbReference type="InterPro" id="IPR002477">
    <property type="entry name" value="Peptidoglycan-bd-like"/>
</dbReference>
<feature type="domain" description="Peptidoglycan binding-like" evidence="1">
    <location>
        <begin position="391"/>
        <end position="441"/>
    </location>
</feature>
<gene>
    <name evidence="3" type="ORF">rosmuc_02659</name>
</gene>
<name>A0A0A0HJM2_9RHOB</name>
<dbReference type="CDD" id="cd13399">
    <property type="entry name" value="Slt35-like"/>
    <property type="match status" value="1"/>
</dbReference>
<dbReference type="InterPro" id="IPR011970">
    <property type="entry name" value="MltB_2"/>
</dbReference>
<dbReference type="Pfam" id="PF13406">
    <property type="entry name" value="SLT_2"/>
    <property type="match status" value="1"/>
</dbReference>
<dbReference type="InterPro" id="IPR036366">
    <property type="entry name" value="PGBDSf"/>
</dbReference>
<dbReference type="Proteomes" id="UP000030021">
    <property type="component" value="Unassembled WGS sequence"/>
</dbReference>
<dbReference type="InterPro" id="IPR023346">
    <property type="entry name" value="Lysozyme-like_dom_sf"/>
</dbReference>
<proteinExistence type="predicted"/>
<reference evidence="3 4" key="1">
    <citation type="submission" date="2013-01" db="EMBL/GenBank/DDBJ databases">
        <authorList>
            <person name="Fiebig A."/>
            <person name="Goeker M."/>
            <person name="Klenk H.-P.P."/>
        </authorList>
    </citation>
    <scope>NUCLEOTIDE SEQUENCE [LARGE SCALE GENOMIC DNA]</scope>
    <source>
        <strain evidence="3 4">DSM 17069</strain>
    </source>
</reference>
<dbReference type="InterPro" id="IPR031304">
    <property type="entry name" value="SLT_2"/>
</dbReference>
<accession>A0A0A0HJM2</accession>
<dbReference type="InterPro" id="IPR036365">
    <property type="entry name" value="PGBD-like_sf"/>
</dbReference>
<dbReference type="InterPro" id="IPR043426">
    <property type="entry name" value="MltB-like"/>
</dbReference>
<organism evidence="3 4">
    <name type="scientific">Roseovarius mucosus DSM 17069</name>
    <dbReference type="NCBI Taxonomy" id="1288298"/>
    <lineage>
        <taxon>Bacteria</taxon>
        <taxon>Pseudomonadati</taxon>
        <taxon>Pseudomonadota</taxon>
        <taxon>Alphaproteobacteria</taxon>
        <taxon>Rhodobacterales</taxon>
        <taxon>Roseobacteraceae</taxon>
        <taxon>Roseovarius</taxon>
    </lineage>
</organism>
<evidence type="ECO:0000313" key="4">
    <source>
        <dbReference type="Proteomes" id="UP000030021"/>
    </source>
</evidence>
<dbReference type="SUPFAM" id="SSF53955">
    <property type="entry name" value="Lysozyme-like"/>
    <property type="match status" value="1"/>
</dbReference>
<dbReference type="PANTHER" id="PTHR30163">
    <property type="entry name" value="MEMBRANE-BOUND LYTIC MUREIN TRANSGLYCOSYLASE B"/>
    <property type="match status" value="1"/>
</dbReference>
<dbReference type="Gene3D" id="1.10.530.10">
    <property type="match status" value="1"/>
</dbReference>
<dbReference type="EMBL" id="AONH01000014">
    <property type="protein sequence ID" value="KGM87345.1"/>
    <property type="molecule type" value="Genomic_DNA"/>
</dbReference>
<dbReference type="Gene3D" id="1.10.101.10">
    <property type="entry name" value="PGBD-like superfamily/PGBD"/>
    <property type="match status" value="1"/>
</dbReference>
<sequence length="444" mass="48420">MRAVFVGVLSFVIGAQPVLAGAIEQSLRPQMRPGSGLITAAVIVASDVPIRSLRPQMRPSGVSETAIVPVNANPRFDSWVAGFRGRALSQGISGQVFDRAFRGVSFNAEIVSKDRNQSEFKREIWDYLDSAVSPVRVNNGQEALRKHRRALERIEAHYGVEKEVVAAVWGMESTYGERLGDLPLIQSLATLAYDGRRGAFFEKQLIAALQILQSGDVTPENMKGSWAGAMGHTQFMPTSYLAYAVDFTGDGKRDIWSDNPTDALASTAAYLKRFGWTKGQPWGVEVQVPRGFSAGAAKAKRLPSQWASQGVVGMDGRAVRDYGNASIFLPAGLQGPAFMVFDNFGVIKRYNNSDAYALGVGHLSDRIGGGPEIRGAWPRGYNPLSFEEKMEMQRRLQRKGFAIEKIDGIIGPNTINAIRAFQQSVGVTPDGLPSQELLALLKRS</sequence>
<evidence type="ECO:0000259" key="2">
    <source>
        <dbReference type="Pfam" id="PF13406"/>
    </source>
</evidence>
<dbReference type="STRING" id="215743.ROSMUCSMR3_02608"/>
<comment type="caution">
    <text evidence="3">The sequence shown here is derived from an EMBL/GenBank/DDBJ whole genome shotgun (WGS) entry which is preliminary data.</text>
</comment>
<dbReference type="Gene3D" id="1.10.8.350">
    <property type="entry name" value="Bacterial muramidase"/>
    <property type="match status" value="1"/>
</dbReference>
<dbReference type="PATRIC" id="fig|1288298.3.peg.2675"/>
<dbReference type="PANTHER" id="PTHR30163:SF8">
    <property type="entry name" value="LYTIC MUREIN TRANSGLYCOSYLASE"/>
    <property type="match status" value="1"/>
</dbReference>
<dbReference type="OrthoDB" id="9808544at2"/>
<protein>
    <submittedName>
        <fullName evidence="3">Lytic murein transglycosylase</fullName>
    </submittedName>
</protein>
<dbReference type="Pfam" id="PF01471">
    <property type="entry name" value="PG_binding_1"/>
    <property type="match status" value="1"/>
</dbReference>
<dbReference type="AlphaFoldDB" id="A0A0A0HJM2"/>
<dbReference type="eggNOG" id="COG2951">
    <property type="taxonomic scope" value="Bacteria"/>
</dbReference>
<dbReference type="HOGENOM" id="CLU_035402_0_2_5"/>
<dbReference type="GO" id="GO:0008933">
    <property type="term" value="F:peptidoglycan lytic transglycosylase activity"/>
    <property type="evidence" value="ECO:0007669"/>
    <property type="project" value="TreeGrafter"/>
</dbReference>